<evidence type="ECO:0000313" key="2">
    <source>
        <dbReference type="EMBL" id="CAG6619157.1"/>
    </source>
</evidence>
<dbReference type="AlphaFoldDB" id="A0A8D8M7R1"/>
<sequence>MQVDKSNMKRPHSESPSRDGDKKSCVGTTPTLECICPIITQFYPDVNMVKPTVFVDLIRDLKNSKRKIQLIQEDFFMQPQFVTEVLAAVISDQSLDKTIKNRLKNLHKSLTRLILQGEEEETHSQN</sequence>
<protein>
    <submittedName>
        <fullName evidence="2">Uncharacterized protein</fullName>
    </submittedName>
</protein>
<reference evidence="2" key="1">
    <citation type="submission" date="2021-05" db="EMBL/GenBank/DDBJ databases">
        <authorList>
            <person name="Alioto T."/>
            <person name="Alioto T."/>
            <person name="Gomez Garrido J."/>
        </authorList>
    </citation>
    <scope>NUCLEOTIDE SEQUENCE</scope>
</reference>
<accession>A0A8D8M7R1</accession>
<dbReference type="EMBL" id="HBUF01045024">
    <property type="protein sequence ID" value="CAG6619157.1"/>
    <property type="molecule type" value="Transcribed_RNA"/>
</dbReference>
<feature type="region of interest" description="Disordered" evidence="1">
    <location>
        <begin position="1"/>
        <end position="25"/>
    </location>
</feature>
<proteinExistence type="predicted"/>
<evidence type="ECO:0000256" key="1">
    <source>
        <dbReference type="SAM" id="MobiDB-lite"/>
    </source>
</evidence>
<name>A0A8D8M7R1_9HEMI</name>
<feature type="compositionally biased region" description="Basic and acidic residues" evidence="1">
    <location>
        <begin position="11"/>
        <end position="24"/>
    </location>
</feature>
<organism evidence="2">
    <name type="scientific">Cacopsylla melanoneura</name>
    <dbReference type="NCBI Taxonomy" id="428564"/>
    <lineage>
        <taxon>Eukaryota</taxon>
        <taxon>Metazoa</taxon>
        <taxon>Ecdysozoa</taxon>
        <taxon>Arthropoda</taxon>
        <taxon>Hexapoda</taxon>
        <taxon>Insecta</taxon>
        <taxon>Pterygota</taxon>
        <taxon>Neoptera</taxon>
        <taxon>Paraneoptera</taxon>
        <taxon>Hemiptera</taxon>
        <taxon>Sternorrhyncha</taxon>
        <taxon>Psylloidea</taxon>
        <taxon>Psyllidae</taxon>
        <taxon>Psyllinae</taxon>
        <taxon>Cacopsylla</taxon>
    </lineage>
</organism>
<dbReference type="EMBL" id="HBUF01045023">
    <property type="protein sequence ID" value="CAG6619156.1"/>
    <property type="molecule type" value="Transcribed_RNA"/>
</dbReference>